<keyword evidence="4 6" id="KW-0067">ATP-binding</keyword>
<dbReference type="InterPro" id="IPR003593">
    <property type="entry name" value="AAA+_ATPase"/>
</dbReference>
<dbReference type="InterPro" id="IPR017871">
    <property type="entry name" value="ABC_transporter-like_CS"/>
</dbReference>
<sequence>MSAPEPVLPEPVRPEPVLIARHLTRSLPGDPPATLVADADLAILPGRFTAIVGPSGCGKSSLLYLLGLIDRPTSGQLLLDGRDLAQMSGDDRARIRLEHFGFVFQFHFLLPEFTALENVMLPLRRLGRLSQAQARERAMQMLADVGLGDKWMKPPDRLSGGERQRVAIARALANNPRLVLGDEPTGNLDSVNSARVVDLFRDLAHKQGRAVVCVTHDMGIADLADIRVTMLDGRVVEVREQHPAPSAGTQ</sequence>
<evidence type="ECO:0000313" key="6">
    <source>
        <dbReference type="EMBL" id="NBC38169.1"/>
    </source>
</evidence>
<organism evidence="6 7">
    <name type="scientific">Novosphingobium ovatum</name>
    <dbReference type="NCBI Taxonomy" id="1908523"/>
    <lineage>
        <taxon>Bacteria</taxon>
        <taxon>Pseudomonadati</taxon>
        <taxon>Pseudomonadota</taxon>
        <taxon>Alphaproteobacteria</taxon>
        <taxon>Sphingomonadales</taxon>
        <taxon>Sphingomonadaceae</taxon>
        <taxon>Novosphingobium</taxon>
    </lineage>
</organism>
<dbReference type="Pfam" id="PF00005">
    <property type="entry name" value="ABC_tran"/>
    <property type="match status" value="1"/>
</dbReference>
<dbReference type="CDD" id="cd03255">
    <property type="entry name" value="ABC_MJ0796_LolCDE_FtsE"/>
    <property type="match status" value="1"/>
</dbReference>
<dbReference type="PROSITE" id="PS50893">
    <property type="entry name" value="ABC_TRANSPORTER_2"/>
    <property type="match status" value="1"/>
</dbReference>
<keyword evidence="3" id="KW-0547">Nucleotide-binding</keyword>
<dbReference type="GO" id="GO:0005524">
    <property type="term" value="F:ATP binding"/>
    <property type="evidence" value="ECO:0007669"/>
    <property type="project" value="UniProtKB-KW"/>
</dbReference>
<name>A0ABW9XHY8_9SPHN</name>
<dbReference type="InterPro" id="IPR017911">
    <property type="entry name" value="MacB-like_ATP-bd"/>
</dbReference>
<accession>A0ABW9XHY8</accession>
<dbReference type="SMART" id="SM00382">
    <property type="entry name" value="AAA"/>
    <property type="match status" value="1"/>
</dbReference>
<evidence type="ECO:0000313" key="7">
    <source>
        <dbReference type="Proteomes" id="UP000753724"/>
    </source>
</evidence>
<dbReference type="SUPFAM" id="SSF52540">
    <property type="entry name" value="P-loop containing nucleoside triphosphate hydrolases"/>
    <property type="match status" value="1"/>
</dbReference>
<comment type="caution">
    <text evidence="6">The sequence shown here is derived from an EMBL/GenBank/DDBJ whole genome shotgun (WGS) entry which is preliminary data.</text>
</comment>
<dbReference type="Proteomes" id="UP000753724">
    <property type="component" value="Unassembled WGS sequence"/>
</dbReference>
<keyword evidence="2" id="KW-0813">Transport</keyword>
<dbReference type="InterPro" id="IPR015854">
    <property type="entry name" value="ABC_transpr_LolD-like"/>
</dbReference>
<keyword evidence="7" id="KW-1185">Reference proteome</keyword>
<dbReference type="Gene3D" id="3.40.50.300">
    <property type="entry name" value="P-loop containing nucleotide triphosphate hydrolases"/>
    <property type="match status" value="1"/>
</dbReference>
<dbReference type="PANTHER" id="PTHR24220">
    <property type="entry name" value="IMPORT ATP-BINDING PROTEIN"/>
    <property type="match status" value="1"/>
</dbReference>
<dbReference type="EMBL" id="JAAAPO010000009">
    <property type="protein sequence ID" value="NBC38169.1"/>
    <property type="molecule type" value="Genomic_DNA"/>
</dbReference>
<evidence type="ECO:0000256" key="3">
    <source>
        <dbReference type="ARBA" id="ARBA00022741"/>
    </source>
</evidence>
<evidence type="ECO:0000259" key="5">
    <source>
        <dbReference type="PROSITE" id="PS50893"/>
    </source>
</evidence>
<dbReference type="InterPro" id="IPR027417">
    <property type="entry name" value="P-loop_NTPase"/>
</dbReference>
<gene>
    <name evidence="6" type="ORF">GTZ99_16585</name>
</gene>
<proteinExistence type="inferred from homology"/>
<dbReference type="RefSeq" id="WP_161720922.1">
    <property type="nucleotide sequence ID" value="NZ_JAAAPO010000009.1"/>
</dbReference>
<comment type="similarity">
    <text evidence="1">Belongs to the ABC transporter superfamily.</text>
</comment>
<evidence type="ECO:0000256" key="2">
    <source>
        <dbReference type="ARBA" id="ARBA00022448"/>
    </source>
</evidence>
<protein>
    <submittedName>
        <fullName evidence="6">ATP-binding cassette domain-containing protein</fullName>
    </submittedName>
</protein>
<reference evidence="7" key="1">
    <citation type="submission" date="2020-01" db="EMBL/GenBank/DDBJ databases">
        <title>Sphingomonas sp. strain CSW-10.</title>
        <authorList>
            <person name="Chen W.-M."/>
        </authorList>
    </citation>
    <scope>NUCLEOTIDE SEQUENCE [LARGE SCALE GENOMIC DNA]</scope>
    <source>
        <strain evidence="7">FSY-8</strain>
    </source>
</reference>
<evidence type="ECO:0000256" key="4">
    <source>
        <dbReference type="ARBA" id="ARBA00022840"/>
    </source>
</evidence>
<dbReference type="PANTHER" id="PTHR24220:SF689">
    <property type="entry name" value="LIPOPROTEIN-RELEASING SYSTEM ATP-BINDING PROTEIN LOLD"/>
    <property type="match status" value="1"/>
</dbReference>
<dbReference type="PROSITE" id="PS00211">
    <property type="entry name" value="ABC_TRANSPORTER_1"/>
    <property type="match status" value="1"/>
</dbReference>
<evidence type="ECO:0000256" key="1">
    <source>
        <dbReference type="ARBA" id="ARBA00005417"/>
    </source>
</evidence>
<feature type="domain" description="ABC transporter" evidence="5">
    <location>
        <begin position="18"/>
        <end position="250"/>
    </location>
</feature>
<dbReference type="InterPro" id="IPR003439">
    <property type="entry name" value="ABC_transporter-like_ATP-bd"/>
</dbReference>